<sequence length="150" mass="16736">MLRNFGRHCVTKRLTVSVIQKEVPDLLKISLWSKAPLTDLFLCKQLKQIHSSGTLELSRVKINEGQGKVGVRMKLKVVISKSKRKVLFAEAQEDFINQLLIFLTIPLAAVERLQQDNSGLGCIDNLYKSSSDLDAASHFDSSLPILRASS</sequence>
<dbReference type="Proteomes" id="UP001293593">
    <property type="component" value="Unassembled WGS sequence"/>
</dbReference>
<dbReference type="AlphaFoldDB" id="A0AAE1MPM1"/>
<proteinExistence type="predicted"/>
<evidence type="ECO:0000313" key="1">
    <source>
        <dbReference type="EMBL" id="KAK4268271.1"/>
    </source>
</evidence>
<organism evidence="1 2">
    <name type="scientific">Acacia crassicarpa</name>
    <name type="common">northern wattle</name>
    <dbReference type="NCBI Taxonomy" id="499986"/>
    <lineage>
        <taxon>Eukaryota</taxon>
        <taxon>Viridiplantae</taxon>
        <taxon>Streptophyta</taxon>
        <taxon>Embryophyta</taxon>
        <taxon>Tracheophyta</taxon>
        <taxon>Spermatophyta</taxon>
        <taxon>Magnoliopsida</taxon>
        <taxon>eudicotyledons</taxon>
        <taxon>Gunneridae</taxon>
        <taxon>Pentapetalae</taxon>
        <taxon>rosids</taxon>
        <taxon>fabids</taxon>
        <taxon>Fabales</taxon>
        <taxon>Fabaceae</taxon>
        <taxon>Caesalpinioideae</taxon>
        <taxon>mimosoid clade</taxon>
        <taxon>Acacieae</taxon>
        <taxon>Acacia</taxon>
    </lineage>
</organism>
<dbReference type="PANTHER" id="PTHR33103:SF27">
    <property type="entry name" value="OS04G0594700 PROTEIN"/>
    <property type="match status" value="1"/>
</dbReference>
<dbReference type="EMBL" id="JAWXYG010000007">
    <property type="protein sequence ID" value="KAK4268271.1"/>
    <property type="molecule type" value="Genomic_DNA"/>
</dbReference>
<keyword evidence="2" id="KW-1185">Reference proteome</keyword>
<dbReference type="PANTHER" id="PTHR33103">
    <property type="entry name" value="OS01G0153900 PROTEIN"/>
    <property type="match status" value="1"/>
</dbReference>
<comment type="caution">
    <text evidence="1">The sequence shown here is derived from an EMBL/GenBank/DDBJ whole genome shotgun (WGS) entry which is preliminary data.</text>
</comment>
<protein>
    <submittedName>
        <fullName evidence="1">Uncharacterized protein</fullName>
    </submittedName>
</protein>
<name>A0AAE1MPM1_9FABA</name>
<dbReference type="InterPro" id="IPR007750">
    <property type="entry name" value="DUF674"/>
</dbReference>
<gene>
    <name evidence="1" type="ORF">QN277_024952</name>
</gene>
<reference evidence="1" key="1">
    <citation type="submission" date="2023-10" db="EMBL/GenBank/DDBJ databases">
        <title>Chromosome-level genome of the transformable northern wattle, Acacia crassicarpa.</title>
        <authorList>
            <person name="Massaro I."/>
            <person name="Sinha N.R."/>
            <person name="Poethig S."/>
            <person name="Leichty A.R."/>
        </authorList>
    </citation>
    <scope>NUCLEOTIDE SEQUENCE</scope>
    <source>
        <strain evidence="1">Acra3RX</strain>
        <tissue evidence="1">Leaf</tissue>
    </source>
</reference>
<accession>A0AAE1MPM1</accession>
<evidence type="ECO:0000313" key="2">
    <source>
        <dbReference type="Proteomes" id="UP001293593"/>
    </source>
</evidence>
<dbReference type="Pfam" id="PF05056">
    <property type="entry name" value="DUF674"/>
    <property type="match status" value="1"/>
</dbReference>